<feature type="compositionally biased region" description="Basic residues" evidence="1">
    <location>
        <begin position="1"/>
        <end position="10"/>
    </location>
</feature>
<dbReference type="Proteomes" id="UP000244962">
    <property type="component" value="Unassembled WGS sequence"/>
</dbReference>
<keyword evidence="3" id="KW-1185">Reference proteome</keyword>
<name>A0A2U1THV6_9MICO</name>
<accession>A0A2U1THV6</accession>
<feature type="region of interest" description="Disordered" evidence="1">
    <location>
        <begin position="151"/>
        <end position="178"/>
    </location>
</feature>
<gene>
    <name evidence="2" type="ORF">DF223_03230</name>
</gene>
<comment type="caution">
    <text evidence="2">The sequence shown here is derived from an EMBL/GenBank/DDBJ whole genome shotgun (WGS) entry which is preliminary data.</text>
</comment>
<protein>
    <submittedName>
        <fullName evidence="2">Uncharacterized protein</fullName>
    </submittedName>
</protein>
<dbReference type="AlphaFoldDB" id="A0A2U1THV6"/>
<dbReference type="EMBL" id="QEFB01000001">
    <property type="protein sequence ID" value="PWC08363.1"/>
    <property type="molecule type" value="Genomic_DNA"/>
</dbReference>
<evidence type="ECO:0000313" key="2">
    <source>
        <dbReference type="EMBL" id="PWC08363.1"/>
    </source>
</evidence>
<evidence type="ECO:0000256" key="1">
    <source>
        <dbReference type="SAM" id="MobiDB-lite"/>
    </source>
</evidence>
<proteinExistence type="predicted"/>
<dbReference type="RefSeq" id="WP_108962142.1">
    <property type="nucleotide sequence ID" value="NZ_QEFB01000001.1"/>
</dbReference>
<organism evidence="2 3">
    <name type="scientific">Mycetocola zhujimingii</name>
    <dbReference type="NCBI Taxonomy" id="2079792"/>
    <lineage>
        <taxon>Bacteria</taxon>
        <taxon>Bacillati</taxon>
        <taxon>Actinomycetota</taxon>
        <taxon>Actinomycetes</taxon>
        <taxon>Micrococcales</taxon>
        <taxon>Microbacteriaceae</taxon>
        <taxon>Mycetocola</taxon>
    </lineage>
</organism>
<feature type="region of interest" description="Disordered" evidence="1">
    <location>
        <begin position="1"/>
        <end position="27"/>
    </location>
</feature>
<reference evidence="3" key="1">
    <citation type="submission" date="2018-04" db="EMBL/GenBank/DDBJ databases">
        <authorList>
            <person name="Liu S."/>
            <person name="Wang Z."/>
            <person name="Li J."/>
        </authorList>
    </citation>
    <scope>NUCLEOTIDE SEQUENCE [LARGE SCALE GENOMIC DNA]</scope>
    <source>
        <strain evidence="3">622</strain>
    </source>
</reference>
<evidence type="ECO:0000313" key="3">
    <source>
        <dbReference type="Proteomes" id="UP000244962"/>
    </source>
</evidence>
<sequence>MFGRRRHRARAQVALPTPVEAPTPTPQLSEEQLFDVVRDRLDEFLGAQGEWTLVRRSAGDTDEFFQSMTAFSVARDVTSSILATARGELAGAKTAEQASTVTLSDFVGFGASALQPATVSSTDSDEFVTRPVAEQVTFELNAIAVWADPQRHDPGHVSPDLVTPPAASIASASQTHAS</sequence>